<feature type="transmembrane region" description="Helical" evidence="1">
    <location>
        <begin position="6"/>
        <end position="27"/>
    </location>
</feature>
<organism evidence="2">
    <name type="scientific">Calcidiscus leptoporus</name>
    <dbReference type="NCBI Taxonomy" id="127549"/>
    <lineage>
        <taxon>Eukaryota</taxon>
        <taxon>Haptista</taxon>
        <taxon>Haptophyta</taxon>
        <taxon>Prymnesiophyceae</taxon>
        <taxon>Coccolithales</taxon>
        <taxon>Calcidiscaceae</taxon>
        <taxon>Calcidiscus</taxon>
    </lineage>
</organism>
<accession>A0A7S0NQF8</accession>
<gene>
    <name evidence="2" type="ORF">CLEP1334_LOCUS3215</name>
</gene>
<keyword evidence="1" id="KW-1133">Transmembrane helix</keyword>
<evidence type="ECO:0000313" key="2">
    <source>
        <dbReference type="EMBL" id="CAD8527994.1"/>
    </source>
</evidence>
<reference evidence="2" key="1">
    <citation type="submission" date="2021-01" db="EMBL/GenBank/DDBJ databases">
        <authorList>
            <person name="Corre E."/>
            <person name="Pelletier E."/>
            <person name="Niang G."/>
            <person name="Scheremetjew M."/>
            <person name="Finn R."/>
            <person name="Kale V."/>
            <person name="Holt S."/>
            <person name="Cochrane G."/>
            <person name="Meng A."/>
            <person name="Brown T."/>
            <person name="Cohen L."/>
        </authorList>
    </citation>
    <scope>NUCLEOTIDE SEQUENCE</scope>
    <source>
        <strain evidence="2">RCC1130</strain>
    </source>
</reference>
<evidence type="ECO:0000256" key="1">
    <source>
        <dbReference type="SAM" id="Phobius"/>
    </source>
</evidence>
<keyword evidence="1" id="KW-0472">Membrane</keyword>
<name>A0A7S0NQF8_9EUKA</name>
<proteinExistence type="predicted"/>
<evidence type="ECO:0008006" key="3">
    <source>
        <dbReference type="Google" id="ProtNLM"/>
    </source>
</evidence>
<dbReference type="InterPro" id="IPR027417">
    <property type="entry name" value="P-loop_NTPase"/>
</dbReference>
<sequence length="272" mass="30976">MSPSRPPPLCSRACVAVVFVLATIYFLTALRGTRRERQNERARFALVHIPKTGGQAFRLLARHACDNAIAVEAKAHSTVESHVLARGQEPILILREPLERLASAFYFWKHGSELRSMRQLRGPQATVLMQDLQRTPMSFRDFLVGYVNSTSPWHGRVHAIINMPRHLSGWAWSAHFRSQMEWIDLESPRSSFVCYSDRHYSARLGCLMRELNLNCNLSSLRTVNRHLGGGASSHEKLQQLPHALQRAVLLKLHADYKLFQRYCGTCTPECTC</sequence>
<dbReference type="Gene3D" id="3.40.50.300">
    <property type="entry name" value="P-loop containing nucleotide triphosphate hydrolases"/>
    <property type="match status" value="1"/>
</dbReference>
<dbReference type="EMBL" id="HBER01006499">
    <property type="protein sequence ID" value="CAD8527994.1"/>
    <property type="molecule type" value="Transcribed_RNA"/>
</dbReference>
<protein>
    <recommendedName>
        <fullName evidence="3">Sulfotransferase domain-containing protein</fullName>
    </recommendedName>
</protein>
<keyword evidence="1" id="KW-0812">Transmembrane</keyword>
<dbReference type="AlphaFoldDB" id="A0A7S0NQF8"/>